<dbReference type="PIRSF" id="PIRSF016262">
    <property type="entry name" value="LPLase"/>
    <property type="match status" value="1"/>
</dbReference>
<dbReference type="InterPro" id="IPR045864">
    <property type="entry name" value="aa-tRNA-synth_II/BPL/LPL"/>
</dbReference>
<evidence type="ECO:0000256" key="2">
    <source>
        <dbReference type="ARBA" id="ARBA00022490"/>
    </source>
</evidence>
<dbReference type="PROSITE" id="PS01313">
    <property type="entry name" value="LIPB"/>
    <property type="match status" value="1"/>
</dbReference>
<dbReference type="Proteomes" id="UP000198901">
    <property type="component" value="Unassembled WGS sequence"/>
</dbReference>
<comment type="function">
    <text evidence="5 6 7">Catalyzes the transfer of endogenously produced octanoic acid from octanoyl-acyl-carrier-protein onto the lipoyl domains of lipoate-dependent enzymes. Lipoyl-ACP can also act as a substrate although octanoyl-ACP is likely to be the physiological substrate.</text>
</comment>
<evidence type="ECO:0000313" key="13">
    <source>
        <dbReference type="Proteomes" id="UP000198901"/>
    </source>
</evidence>
<dbReference type="GO" id="GO:0009249">
    <property type="term" value="P:protein lipoylation"/>
    <property type="evidence" value="ECO:0007669"/>
    <property type="project" value="InterPro"/>
</dbReference>
<evidence type="ECO:0000256" key="6">
    <source>
        <dbReference type="HAMAP-Rule" id="MF_00013"/>
    </source>
</evidence>
<dbReference type="Pfam" id="PF21948">
    <property type="entry name" value="LplA-B_cat"/>
    <property type="match status" value="1"/>
</dbReference>
<dbReference type="PANTHER" id="PTHR10993">
    <property type="entry name" value="OCTANOYLTRANSFERASE"/>
    <property type="match status" value="1"/>
</dbReference>
<dbReference type="InterPro" id="IPR000544">
    <property type="entry name" value="Octanoyltransferase"/>
</dbReference>
<dbReference type="STRING" id="563176.SAMN04488090_1666"/>
<name>A0A1G9MNC0_9BACT</name>
<comment type="miscellaneous">
    <text evidence="6">In the reaction, the free carboxyl group of octanoic acid is attached via an amide linkage to the epsilon-amino group of a specific lysine residue of lipoyl domains of lipoate-dependent enzymes.</text>
</comment>
<comment type="catalytic activity">
    <reaction evidence="6 7">
        <text>octanoyl-[ACP] + L-lysyl-[protein] = N(6)-octanoyl-L-lysyl-[protein] + holo-[ACP] + H(+)</text>
        <dbReference type="Rhea" id="RHEA:17665"/>
        <dbReference type="Rhea" id="RHEA-COMP:9636"/>
        <dbReference type="Rhea" id="RHEA-COMP:9685"/>
        <dbReference type="Rhea" id="RHEA-COMP:9752"/>
        <dbReference type="Rhea" id="RHEA-COMP:9928"/>
        <dbReference type="ChEBI" id="CHEBI:15378"/>
        <dbReference type="ChEBI" id="CHEBI:29969"/>
        <dbReference type="ChEBI" id="CHEBI:64479"/>
        <dbReference type="ChEBI" id="CHEBI:78463"/>
        <dbReference type="ChEBI" id="CHEBI:78809"/>
        <dbReference type="EC" id="2.3.1.181"/>
    </reaction>
</comment>
<gene>
    <name evidence="6" type="primary">lipB</name>
    <name evidence="12" type="ORF">SAMN04488090_1666</name>
</gene>
<keyword evidence="4 6" id="KW-0012">Acyltransferase</keyword>
<dbReference type="HAMAP" id="MF_00013">
    <property type="entry name" value="LipB"/>
    <property type="match status" value="1"/>
</dbReference>
<dbReference type="PANTHER" id="PTHR10993:SF12">
    <property type="entry name" value="OCTANOYLTRANSFERASE"/>
    <property type="match status" value="1"/>
</dbReference>
<evidence type="ECO:0000256" key="5">
    <source>
        <dbReference type="ARBA" id="ARBA00024732"/>
    </source>
</evidence>
<reference evidence="12 13" key="1">
    <citation type="submission" date="2016-10" db="EMBL/GenBank/DDBJ databases">
        <authorList>
            <person name="de Groot N.N."/>
        </authorList>
    </citation>
    <scope>NUCLEOTIDE SEQUENCE [LARGE SCALE GENOMIC DNA]</scope>
    <source>
        <strain evidence="12 13">DSM 21668</strain>
    </source>
</reference>
<dbReference type="GO" id="GO:0005737">
    <property type="term" value="C:cytoplasm"/>
    <property type="evidence" value="ECO:0007669"/>
    <property type="project" value="UniProtKB-SubCell"/>
</dbReference>
<keyword evidence="13" id="KW-1185">Reference proteome</keyword>
<dbReference type="UniPathway" id="UPA00538">
    <property type="reaction ID" value="UER00592"/>
</dbReference>
<dbReference type="CDD" id="cd16444">
    <property type="entry name" value="LipB"/>
    <property type="match status" value="1"/>
</dbReference>
<dbReference type="AlphaFoldDB" id="A0A1G9MNC0"/>
<organism evidence="12 13">
    <name type="scientific">Siphonobacter aquaeclarae</name>
    <dbReference type="NCBI Taxonomy" id="563176"/>
    <lineage>
        <taxon>Bacteria</taxon>
        <taxon>Pseudomonadati</taxon>
        <taxon>Bacteroidota</taxon>
        <taxon>Cytophagia</taxon>
        <taxon>Cytophagales</taxon>
        <taxon>Cytophagaceae</taxon>
        <taxon>Siphonobacter</taxon>
    </lineage>
</organism>
<feature type="domain" description="BPL/LPL catalytic" evidence="11">
    <location>
        <begin position="46"/>
        <end position="234"/>
    </location>
</feature>
<evidence type="ECO:0000256" key="7">
    <source>
        <dbReference type="PIRNR" id="PIRNR016262"/>
    </source>
</evidence>
<evidence type="ECO:0000256" key="4">
    <source>
        <dbReference type="ARBA" id="ARBA00023315"/>
    </source>
</evidence>
<dbReference type="InterPro" id="IPR020605">
    <property type="entry name" value="Octanoyltransferase_CS"/>
</dbReference>
<keyword evidence="3 6" id="KW-0808">Transferase</keyword>
<dbReference type="NCBIfam" id="NF010925">
    <property type="entry name" value="PRK14345.1"/>
    <property type="match status" value="1"/>
</dbReference>
<feature type="binding site" evidence="6 9">
    <location>
        <begin position="177"/>
        <end position="179"/>
    </location>
    <ligand>
        <name>substrate</name>
    </ligand>
</feature>
<feature type="active site" description="Acyl-thioester intermediate" evidence="6 8">
    <location>
        <position position="195"/>
    </location>
</feature>
<feature type="site" description="Lowers pKa of active site Cys" evidence="6 10">
    <location>
        <position position="161"/>
    </location>
</feature>
<feature type="binding site" evidence="6 9">
    <location>
        <begin position="91"/>
        <end position="98"/>
    </location>
    <ligand>
        <name>substrate</name>
    </ligand>
</feature>
<protein>
    <recommendedName>
        <fullName evidence="6 7">Octanoyltransferase</fullName>
        <ecNumber evidence="6 7">2.3.1.181</ecNumber>
    </recommendedName>
    <alternativeName>
        <fullName evidence="6">Lipoate-protein ligase B</fullName>
    </alternativeName>
    <alternativeName>
        <fullName evidence="6">Lipoyl/octanoyl transferase</fullName>
    </alternativeName>
    <alternativeName>
        <fullName evidence="6">Octanoyl-[acyl-carrier-protein]-protein N-octanoyltransferase</fullName>
    </alternativeName>
</protein>
<evidence type="ECO:0000259" key="11">
    <source>
        <dbReference type="PROSITE" id="PS51733"/>
    </source>
</evidence>
<evidence type="ECO:0000256" key="8">
    <source>
        <dbReference type="PIRSR" id="PIRSR016262-1"/>
    </source>
</evidence>
<sequence length="242" mass="27683">MQNRQVYFQDWGLRDYAQAWAEQERVLAETVARKVENRRLPETEQVPTSNYLFFVQHPPVFTLGKSGKPEHLLEDEHVLQEQGIQYYKINRGGDITYHGPGQLVGYPILDLDNFKADIHWYMRTLEEAIIQTCTDYGLDAGRIPGMTGVWLDHAEQKNPRKICAMGVKASRWVTMHGFALNVNNDLGHFTYIVPCGLEGKEVTSLAKELGHPVPFEEVSERLRRHLATLFGMELVQDSLSSL</sequence>
<comment type="pathway">
    <text evidence="1 6 7">Protein modification; protein lipoylation via endogenous pathway; protein N(6)-(lipoyl)lysine from octanoyl-[acyl-carrier-protein]: step 1/2.</text>
</comment>
<evidence type="ECO:0000256" key="3">
    <source>
        <dbReference type="ARBA" id="ARBA00022679"/>
    </source>
</evidence>
<dbReference type="PROSITE" id="PS51733">
    <property type="entry name" value="BPL_LPL_CATALYTIC"/>
    <property type="match status" value="1"/>
</dbReference>
<evidence type="ECO:0000256" key="10">
    <source>
        <dbReference type="PIRSR" id="PIRSR016262-3"/>
    </source>
</evidence>
<keyword evidence="2 6" id="KW-0963">Cytoplasm</keyword>
<dbReference type="RefSeq" id="WP_093200336.1">
    <property type="nucleotide sequence ID" value="NZ_FNGS01000003.1"/>
</dbReference>
<evidence type="ECO:0000256" key="9">
    <source>
        <dbReference type="PIRSR" id="PIRSR016262-2"/>
    </source>
</evidence>
<dbReference type="EMBL" id="FNGS01000003">
    <property type="protein sequence ID" value="SDL75417.1"/>
    <property type="molecule type" value="Genomic_DNA"/>
</dbReference>
<proteinExistence type="inferred from homology"/>
<dbReference type="FunFam" id="3.30.930.10:FF:000035">
    <property type="entry name" value="Putative lipoyltransferase 2, mitochondrial"/>
    <property type="match status" value="1"/>
</dbReference>
<accession>A0A1G9MNC0</accession>
<dbReference type="Gene3D" id="3.30.930.10">
    <property type="entry name" value="Bira Bifunctional Protein, Domain 2"/>
    <property type="match status" value="1"/>
</dbReference>
<feature type="binding site" evidence="6 9">
    <location>
        <begin position="164"/>
        <end position="166"/>
    </location>
    <ligand>
        <name>substrate</name>
    </ligand>
</feature>
<dbReference type="OrthoDB" id="9787061at2"/>
<dbReference type="GO" id="GO:0033819">
    <property type="term" value="F:lipoyl(octanoyl) transferase activity"/>
    <property type="evidence" value="ECO:0007669"/>
    <property type="project" value="UniProtKB-EC"/>
</dbReference>
<dbReference type="NCBIfam" id="TIGR00214">
    <property type="entry name" value="lipB"/>
    <property type="match status" value="1"/>
</dbReference>
<dbReference type="InterPro" id="IPR004143">
    <property type="entry name" value="BPL_LPL_catalytic"/>
</dbReference>
<dbReference type="EC" id="2.3.1.181" evidence="6 7"/>
<evidence type="ECO:0000256" key="1">
    <source>
        <dbReference type="ARBA" id="ARBA00004821"/>
    </source>
</evidence>
<comment type="subcellular location">
    <subcellularLocation>
        <location evidence="6">Cytoplasm</location>
    </subcellularLocation>
</comment>
<dbReference type="SUPFAM" id="SSF55681">
    <property type="entry name" value="Class II aaRS and biotin synthetases"/>
    <property type="match status" value="1"/>
</dbReference>
<comment type="similarity">
    <text evidence="6 7">Belongs to the LipB family.</text>
</comment>
<evidence type="ECO:0000313" key="12">
    <source>
        <dbReference type="EMBL" id="SDL75417.1"/>
    </source>
</evidence>